<evidence type="ECO:0000313" key="2">
    <source>
        <dbReference type="EMBL" id="NNM71015.1"/>
    </source>
</evidence>
<dbReference type="Proteomes" id="UP000564885">
    <property type="component" value="Unassembled WGS sequence"/>
</dbReference>
<dbReference type="RefSeq" id="WP_171216524.1">
    <property type="nucleotide sequence ID" value="NZ_JABEPP010000001.1"/>
</dbReference>
<evidence type="ECO:0000313" key="3">
    <source>
        <dbReference type="Proteomes" id="UP000564885"/>
    </source>
</evidence>
<protein>
    <submittedName>
        <fullName evidence="2">Uncharacterized protein</fullName>
    </submittedName>
</protein>
<name>A0A849I3S0_9HYPH</name>
<feature type="signal peptide" evidence="1">
    <location>
        <begin position="1"/>
        <end position="20"/>
    </location>
</feature>
<dbReference type="AlphaFoldDB" id="A0A849I3S0"/>
<proteinExistence type="predicted"/>
<comment type="caution">
    <text evidence="2">The sequence shown here is derived from an EMBL/GenBank/DDBJ whole genome shotgun (WGS) entry which is preliminary data.</text>
</comment>
<keyword evidence="3" id="KW-1185">Reference proteome</keyword>
<reference evidence="2 3" key="1">
    <citation type="submission" date="2020-04" db="EMBL/GenBank/DDBJ databases">
        <title>Enterovirga sp. isolate from soil.</title>
        <authorList>
            <person name="Chea S."/>
            <person name="Kim D.-U."/>
        </authorList>
    </citation>
    <scope>NUCLEOTIDE SEQUENCE [LARGE SCALE GENOMIC DNA]</scope>
    <source>
        <strain evidence="2 3">DB1703</strain>
    </source>
</reference>
<organism evidence="2 3">
    <name type="scientific">Enterovirga aerilata</name>
    <dbReference type="NCBI Taxonomy" id="2730920"/>
    <lineage>
        <taxon>Bacteria</taxon>
        <taxon>Pseudomonadati</taxon>
        <taxon>Pseudomonadota</taxon>
        <taxon>Alphaproteobacteria</taxon>
        <taxon>Hyphomicrobiales</taxon>
        <taxon>Methylobacteriaceae</taxon>
        <taxon>Enterovirga</taxon>
    </lineage>
</organism>
<feature type="chain" id="PRO_5033050617" evidence="1">
    <location>
        <begin position="21"/>
        <end position="159"/>
    </location>
</feature>
<accession>A0A849I3S0</accession>
<keyword evidence="1" id="KW-0732">Signal</keyword>
<evidence type="ECO:0000256" key="1">
    <source>
        <dbReference type="SAM" id="SignalP"/>
    </source>
</evidence>
<gene>
    <name evidence="2" type="ORF">HJG44_01215</name>
</gene>
<sequence>MRPALLGLLAALAASGPAAAQDRCADFAWPLTRERTLLSEAPAAENGATLPFGEARRIAAVPLAQAGLHAPPERGGPDIRAAHVQVDGAPARIQVTLSDDAWVDVVQGGRHLRSLGSTGHRGCPGLRKSVRFDTGGAPFAVQVSGPDLREMAIAVTAAQ</sequence>
<dbReference type="EMBL" id="JABEPP010000001">
    <property type="protein sequence ID" value="NNM71015.1"/>
    <property type="molecule type" value="Genomic_DNA"/>
</dbReference>